<evidence type="ECO:0000313" key="3">
    <source>
        <dbReference type="EMBL" id="GGD24684.1"/>
    </source>
</evidence>
<keyword evidence="1" id="KW-0175">Coiled coil</keyword>
<dbReference type="OrthoDB" id="186343at2"/>
<dbReference type="KEGG" id="ndp:E2C04_09695"/>
<reference evidence="3" key="5">
    <citation type="submission" date="2024-05" db="EMBL/GenBank/DDBJ databases">
        <authorList>
            <person name="Sun Q."/>
            <person name="Sedlacek I."/>
        </authorList>
    </citation>
    <scope>NUCLEOTIDE SEQUENCE</scope>
    <source>
        <strain evidence="3">CCM 7403</strain>
    </source>
</reference>
<evidence type="ECO:0000313" key="4">
    <source>
        <dbReference type="EMBL" id="QCC77382.1"/>
    </source>
</evidence>
<evidence type="ECO:0000313" key="5">
    <source>
        <dbReference type="Proteomes" id="UP000297025"/>
    </source>
</evidence>
<feature type="coiled-coil region" evidence="1">
    <location>
        <begin position="42"/>
        <end position="76"/>
    </location>
</feature>
<sequence length="500" mass="54851">MRLVSAFLGFALRKLGLLGALVVSLFLGYLLVQVLVPTVREAVADRDRLEQVSEERAALEDNLERLRRTAEAGRREAVASLETRIDAEIAEGRRAVAAKKADIDRLRDDQQDLCNFKQEVIDFLTPGSKCKAAEAAVEKADQALDTLEGTLGQAEDDAAILADPELSPKQKLDRLGVGGEQSSVEREIDNGEAELAQRKAEQESLEQGQSSGVGWVVNQWAQSWKWLVAIALLVLFLPAALRIFSYFVLMPVVSRVHTPIRLAAGSESATAEVRTSAAQRTLPIELSAGEVLSARSEYVRPVQGKIRSRILYDPSAPFISFAAGLYFLSRITGDDGVTSATLASPDAPDAYLMRLDFQDHPGLVMHPKHVVGVIGTPDLQTRWRWGIQSFATWQVRYVMFAGTGSLIVQGVGDVVATDPRGRATRMEQNLVMGFDSRLTVGVNRTEVFWPYLRGKTPLVDDEFTGHAPLFWQKSSADGPRNPIARSFDAIFSGFGKLLGF</sequence>
<reference evidence="4" key="4">
    <citation type="submission" date="2019-03" db="EMBL/GenBank/DDBJ databases">
        <authorList>
            <person name="Huang Y."/>
        </authorList>
    </citation>
    <scope>NUCLEOTIDE SEQUENCE</scope>
    <source>
        <strain evidence="4">JCM 16608</strain>
    </source>
</reference>
<protein>
    <submittedName>
        <fullName evidence="4">Uncharacterized protein</fullName>
    </submittedName>
</protein>
<evidence type="ECO:0000256" key="2">
    <source>
        <dbReference type="SAM" id="Phobius"/>
    </source>
</evidence>
<reference evidence="3" key="2">
    <citation type="journal article" date="2014" name="Int. J. Syst. Evol. Microbiol.">
        <title>Complete genome of a new Firmicutes species belonging to the dominant human colonic microbiota ('Ruminococcus bicirculans') reveals two chromosomes and a selective capacity to utilize plant glucans.</title>
        <authorList>
            <consortium name="NISC Comparative Sequencing Program"/>
            <person name="Wegmann U."/>
            <person name="Louis P."/>
            <person name="Goesmann A."/>
            <person name="Henrissat B."/>
            <person name="Duncan S.H."/>
            <person name="Flint H.J."/>
        </authorList>
    </citation>
    <scope>NUCLEOTIDE SEQUENCE</scope>
    <source>
        <strain evidence="3">CCM 7403</strain>
    </source>
</reference>
<dbReference type="InterPro" id="IPR016031">
    <property type="entry name" value="Trp_RNA-bd_attenuator-like_dom"/>
</dbReference>
<gene>
    <name evidence="4" type="ORF">E2C04_09695</name>
    <name evidence="3" type="ORF">GCM10007231_24870</name>
</gene>
<dbReference type="AlphaFoldDB" id="A0A4P7UB59"/>
<reference evidence="4 5" key="1">
    <citation type="journal article" date="2008" name="Int. J. Syst. Evol. Microbiol.">
        <title>Nocardioides daphniae sp. nov., isolated from Daphnia cucullata (Crustacea: Cladocera).</title>
        <authorList>
            <person name="Toth E.M."/>
            <person name="Keki Z."/>
            <person name="Homonnay Z.G."/>
            <person name="Borsodi A.K."/>
            <person name="Marialigeti K."/>
            <person name="Schumann P."/>
        </authorList>
    </citation>
    <scope>NUCLEOTIDE SEQUENCE [LARGE SCALE GENOMIC DNA]</scope>
    <source>
        <strain evidence="4 5">JCM 16608</strain>
    </source>
</reference>
<name>A0A4P7UB59_9ACTN</name>
<dbReference type="RefSeq" id="WP_135832427.1">
    <property type="nucleotide sequence ID" value="NZ_CP038462.1"/>
</dbReference>
<dbReference type="EMBL" id="CP038462">
    <property type="protein sequence ID" value="QCC77382.1"/>
    <property type="molecule type" value="Genomic_DNA"/>
</dbReference>
<dbReference type="Proteomes" id="UP000297025">
    <property type="component" value="Chromosome"/>
</dbReference>
<feature type="transmembrane region" description="Helical" evidence="2">
    <location>
        <begin position="226"/>
        <end position="249"/>
    </location>
</feature>
<keyword evidence="2" id="KW-0812">Transmembrane</keyword>
<proteinExistence type="predicted"/>
<reference evidence="6" key="3">
    <citation type="journal article" date="2019" name="Int. J. Syst. Evol. Microbiol.">
        <title>The Global Catalogue of Microorganisms (GCM) 10K type strain sequencing project: providing services to taxonomists for standard genome sequencing and annotation.</title>
        <authorList>
            <consortium name="The Broad Institute Genomics Platform"/>
            <consortium name="The Broad Institute Genome Sequencing Center for Infectious Disease"/>
            <person name="Wu L."/>
            <person name="Ma J."/>
        </authorList>
    </citation>
    <scope>NUCLEOTIDE SEQUENCE [LARGE SCALE GENOMIC DNA]</scope>
    <source>
        <strain evidence="6">CCM 7403</strain>
    </source>
</reference>
<dbReference type="SUPFAM" id="SSF51219">
    <property type="entry name" value="TRAP-like"/>
    <property type="match status" value="1"/>
</dbReference>
<feature type="coiled-coil region" evidence="1">
    <location>
        <begin position="130"/>
        <end position="157"/>
    </location>
</feature>
<dbReference type="EMBL" id="BMCK01000004">
    <property type="protein sequence ID" value="GGD24684.1"/>
    <property type="molecule type" value="Genomic_DNA"/>
</dbReference>
<keyword evidence="2" id="KW-0472">Membrane</keyword>
<feature type="transmembrane region" description="Helical" evidence="2">
    <location>
        <begin position="15"/>
        <end position="36"/>
    </location>
</feature>
<accession>A0A4P7UB59</accession>
<keyword evidence="2" id="KW-1133">Transmembrane helix</keyword>
<organism evidence="4 5">
    <name type="scientific">Nocardioides daphniae</name>
    <dbReference type="NCBI Taxonomy" id="402297"/>
    <lineage>
        <taxon>Bacteria</taxon>
        <taxon>Bacillati</taxon>
        <taxon>Actinomycetota</taxon>
        <taxon>Actinomycetes</taxon>
        <taxon>Propionibacteriales</taxon>
        <taxon>Nocardioidaceae</taxon>
        <taxon>Nocardioides</taxon>
    </lineage>
</organism>
<evidence type="ECO:0000256" key="1">
    <source>
        <dbReference type="SAM" id="Coils"/>
    </source>
</evidence>
<evidence type="ECO:0000313" key="6">
    <source>
        <dbReference type="Proteomes" id="UP000630594"/>
    </source>
</evidence>
<dbReference type="Proteomes" id="UP000630594">
    <property type="component" value="Unassembled WGS sequence"/>
</dbReference>
<keyword evidence="6" id="KW-1185">Reference proteome</keyword>